<sequence>MKENGHGAVAEDFIAMIDENGGCFDVLLCMKLMDRSHEMPTVATPDQLLTDVLVEWVGANFTKLSSFRVSRYMQPREIPMIVAALKPLCGRAFLKLNIMLSVERDHLFASRDYVRVMGRLYSEEAPSATFVRFLNDMERLKAVGSETYERNVPRISEVHALNRVAEIMPRDFHHGWSGRLQPGQSYDALRWADVLALRDRTGIHAMDDLLASAGAL</sequence>
<comment type="caution">
    <text evidence="1">The sequence shown here is derived from an EMBL/GenBank/DDBJ whole genome shotgun (WGS) entry which is preliminary data.</text>
</comment>
<gene>
    <name evidence="1" type="ORF">GH815_15780</name>
</gene>
<organism evidence="1 2">
    <name type="scientific">Rhodovulum strictum</name>
    <dbReference type="NCBI Taxonomy" id="58314"/>
    <lineage>
        <taxon>Bacteria</taxon>
        <taxon>Pseudomonadati</taxon>
        <taxon>Pseudomonadota</taxon>
        <taxon>Alphaproteobacteria</taxon>
        <taxon>Rhodobacterales</taxon>
        <taxon>Paracoccaceae</taxon>
        <taxon>Rhodovulum</taxon>
    </lineage>
</organism>
<evidence type="ECO:0000313" key="1">
    <source>
        <dbReference type="EMBL" id="MRH22439.1"/>
    </source>
</evidence>
<dbReference type="AlphaFoldDB" id="A0A844BIR5"/>
<evidence type="ECO:0000313" key="2">
    <source>
        <dbReference type="Proteomes" id="UP000466730"/>
    </source>
</evidence>
<keyword evidence="2" id="KW-1185">Reference proteome</keyword>
<reference evidence="1 2" key="1">
    <citation type="submission" date="2019-11" db="EMBL/GenBank/DDBJ databases">
        <title>Draft Whole-Genome sequence of the marine photosynthetic bacterium Rhodovulum strictum DSM 11289.</title>
        <authorList>
            <person name="Kyndt J.A."/>
            <person name="Meyer T.E."/>
        </authorList>
    </citation>
    <scope>NUCLEOTIDE SEQUENCE [LARGE SCALE GENOMIC DNA]</scope>
    <source>
        <strain evidence="1 2">DSM 11289</strain>
    </source>
</reference>
<dbReference type="Proteomes" id="UP000466730">
    <property type="component" value="Unassembled WGS sequence"/>
</dbReference>
<name>A0A844BIR5_9RHOB</name>
<protein>
    <submittedName>
        <fullName evidence="1">Uncharacterized protein</fullName>
    </submittedName>
</protein>
<accession>A0A844BIR5</accession>
<dbReference type="OrthoDB" id="7848439at2"/>
<dbReference type="EMBL" id="WJPO01000030">
    <property type="protein sequence ID" value="MRH22439.1"/>
    <property type="molecule type" value="Genomic_DNA"/>
</dbReference>
<dbReference type="RefSeq" id="WP_153749718.1">
    <property type="nucleotide sequence ID" value="NZ_BAAADI010000017.1"/>
</dbReference>
<proteinExistence type="predicted"/>